<dbReference type="AlphaFoldDB" id="A0A248LDY7"/>
<dbReference type="SUPFAM" id="SSF52833">
    <property type="entry name" value="Thioredoxin-like"/>
    <property type="match status" value="1"/>
</dbReference>
<dbReference type="InterPro" id="IPR036249">
    <property type="entry name" value="Thioredoxin-like_sf"/>
</dbReference>
<dbReference type="RefSeq" id="WP_088859868.1">
    <property type="nucleotide sequence ID" value="NZ_CP022115.1"/>
</dbReference>
<dbReference type="EMBL" id="CP022115">
    <property type="protein sequence ID" value="ASJ23010.1"/>
    <property type="molecule type" value="Genomic_DNA"/>
</dbReference>
<accession>A0A248LDY7</accession>
<protein>
    <recommendedName>
        <fullName evidence="3">Transmembrane protein</fullName>
    </recommendedName>
</protein>
<dbReference type="Proteomes" id="UP000197424">
    <property type="component" value="Chromosome"/>
</dbReference>
<name>A0A248LDY7_9NEIS</name>
<dbReference type="OrthoDB" id="9180342at2"/>
<proteinExistence type="predicted"/>
<sequence length="165" mass="17633">MTRTGRAGGRLLLLGLLGLSALPVLLATLAYLVWPPDGGRSYGELVAQPLPFHPLPGRWLLARPLAEPQCDAACRTALQQGQRIRRAQGEDGQRLVVAGLGRRPVSGVPAGVTTLVRADWPAALQVPGLVLIDPHGNLVLRYPPDAEPERVAKEIGRVLKTNQGL</sequence>
<evidence type="ECO:0008006" key="3">
    <source>
        <dbReference type="Google" id="ProtNLM"/>
    </source>
</evidence>
<reference evidence="2" key="1">
    <citation type="submission" date="2017-06" db="EMBL/GenBank/DDBJ databases">
        <title>Whole genome sequence of Laribacter hongkongensis LHGZ1.</title>
        <authorList>
            <person name="Chen D."/>
            <person name="Wu H."/>
            <person name="Chen J."/>
        </authorList>
    </citation>
    <scope>NUCLEOTIDE SEQUENCE [LARGE SCALE GENOMIC DNA]</scope>
    <source>
        <strain evidence="2">LHGZ1</strain>
    </source>
</reference>
<organism evidence="1 2">
    <name type="scientific">Laribacter hongkongensis</name>
    <dbReference type="NCBI Taxonomy" id="168471"/>
    <lineage>
        <taxon>Bacteria</taxon>
        <taxon>Pseudomonadati</taxon>
        <taxon>Pseudomonadota</taxon>
        <taxon>Betaproteobacteria</taxon>
        <taxon>Neisseriales</taxon>
        <taxon>Aquaspirillaceae</taxon>
        <taxon>Laribacter</taxon>
    </lineage>
</organism>
<evidence type="ECO:0000313" key="2">
    <source>
        <dbReference type="Proteomes" id="UP000197424"/>
    </source>
</evidence>
<gene>
    <name evidence="1" type="ORF">LHGZ1_0179</name>
</gene>
<evidence type="ECO:0000313" key="1">
    <source>
        <dbReference type="EMBL" id="ASJ23010.1"/>
    </source>
</evidence>